<accession>A0A8H9M6L9</accession>
<proteinExistence type="predicted"/>
<evidence type="ECO:0000313" key="2">
    <source>
        <dbReference type="Proteomes" id="UP000608923"/>
    </source>
</evidence>
<sequence length="50" mass="5265">MSGQARRGQAKKRGIGFCLSVIDLNCQKPSIFANGGAEQSVKLLTDPASD</sequence>
<dbReference type="Proteomes" id="UP000608923">
    <property type="component" value="Unassembled WGS sequence"/>
</dbReference>
<organism evidence="1 2">
    <name type="scientific">Alcaligenes pakistanensis</name>
    <dbReference type="NCBI Taxonomy" id="1482717"/>
    <lineage>
        <taxon>Bacteria</taxon>
        <taxon>Pseudomonadati</taxon>
        <taxon>Pseudomonadota</taxon>
        <taxon>Betaproteobacteria</taxon>
        <taxon>Burkholderiales</taxon>
        <taxon>Alcaligenaceae</taxon>
        <taxon>Alcaligenes</taxon>
    </lineage>
</organism>
<dbReference type="EMBL" id="BMZN01000004">
    <property type="protein sequence ID" value="GHC54908.1"/>
    <property type="molecule type" value="Genomic_DNA"/>
</dbReference>
<comment type="caution">
    <text evidence="1">The sequence shown here is derived from an EMBL/GenBank/DDBJ whole genome shotgun (WGS) entry which is preliminary data.</text>
</comment>
<dbReference type="AlphaFoldDB" id="A0A8H9M6L9"/>
<protein>
    <submittedName>
        <fullName evidence="1">Uncharacterized protein</fullName>
    </submittedName>
</protein>
<name>A0A8H9M6L9_9BURK</name>
<gene>
    <name evidence="1" type="ORF">GCM10010096_29560</name>
</gene>
<evidence type="ECO:0000313" key="1">
    <source>
        <dbReference type="EMBL" id="GHC54908.1"/>
    </source>
</evidence>
<keyword evidence="2" id="KW-1185">Reference proteome</keyword>
<reference evidence="2" key="1">
    <citation type="journal article" date="2019" name="Int. J. Syst. Evol. Microbiol.">
        <title>The Global Catalogue of Microorganisms (GCM) 10K type strain sequencing project: providing services to taxonomists for standard genome sequencing and annotation.</title>
        <authorList>
            <consortium name="The Broad Institute Genomics Platform"/>
            <consortium name="The Broad Institute Genome Sequencing Center for Infectious Disease"/>
            <person name="Wu L."/>
            <person name="Ma J."/>
        </authorList>
    </citation>
    <scope>NUCLEOTIDE SEQUENCE [LARGE SCALE GENOMIC DNA]</scope>
    <source>
        <strain evidence="2">KCTC 42083</strain>
    </source>
</reference>